<feature type="active site" description="Glycyl thioester intermediate" evidence="3">
    <location>
        <position position="1606"/>
    </location>
</feature>
<name>A0ABX8MEU7_9PSED</name>
<dbReference type="EMBL" id="CP077073">
    <property type="protein sequence ID" value="QXH37597.1"/>
    <property type="molecule type" value="Genomic_DNA"/>
</dbReference>
<keyword evidence="2" id="KW-0677">Repeat</keyword>
<dbReference type="Proteomes" id="UP001047646">
    <property type="component" value="Chromosome"/>
</dbReference>
<keyword evidence="3" id="KW-0832">Ubl conjugation</keyword>
<dbReference type="Pfam" id="PF14496">
    <property type="entry name" value="NEL"/>
    <property type="match status" value="1"/>
</dbReference>
<keyword evidence="3" id="KW-0833">Ubl conjugation pathway</keyword>
<dbReference type="PROSITE" id="PS52053">
    <property type="entry name" value="NEL"/>
    <property type="match status" value="1"/>
</dbReference>
<dbReference type="Pfam" id="PF20178">
    <property type="entry name" value="ToxA_N"/>
    <property type="match status" value="1"/>
</dbReference>
<reference evidence="5" key="1">
    <citation type="journal article" date="2021" name="Microorganisms">
        <title>The Ever-Expanding Pseudomonas Genus: Description of 43 New Species and Partition of the Pseudomonas putida Group.</title>
        <authorList>
            <person name="Girard L."/>
            <person name="Lood C."/>
            <person name="Hofte M."/>
            <person name="Vandamme P."/>
            <person name="Rokni-Zadeh H."/>
            <person name="van Noort V."/>
            <person name="Lavigne R."/>
            <person name="De Mot R."/>
        </authorList>
    </citation>
    <scope>NUCLEOTIDE SEQUENCE</scope>
    <source>
        <strain evidence="5">COW39</strain>
    </source>
</reference>
<comment type="PTM">
    <text evidence="3">Ubiquitinated in the presence of host E1 ubiquitin-activating enzyme, E2 ubiquitin-conjugating enzyme and ubiquitin.</text>
</comment>
<dbReference type="SMART" id="SM00369">
    <property type="entry name" value="LRR_TYP"/>
    <property type="match status" value="4"/>
</dbReference>
<dbReference type="PANTHER" id="PTHR45712:SF22">
    <property type="entry name" value="INSULIN-LIKE GROWTH FACTOR-BINDING PROTEIN COMPLEX ACID LABILE SUBUNIT"/>
    <property type="match status" value="1"/>
</dbReference>
<dbReference type="InterPro" id="IPR029487">
    <property type="entry name" value="NEL_dom"/>
</dbReference>
<gene>
    <name evidence="5" type="ORF">KSS95_04885</name>
</gene>
<evidence type="ECO:0000256" key="2">
    <source>
        <dbReference type="ARBA" id="ARBA00022737"/>
    </source>
</evidence>
<evidence type="ECO:0000256" key="3">
    <source>
        <dbReference type="PROSITE-ProRule" id="PRU01398"/>
    </source>
</evidence>
<keyword evidence="3" id="KW-0964">Secreted</keyword>
<proteinExistence type="inferred from homology"/>
<dbReference type="InterPro" id="IPR046673">
    <property type="entry name" value="ToxA_N"/>
</dbReference>
<evidence type="ECO:0000313" key="6">
    <source>
        <dbReference type="Proteomes" id="UP001047646"/>
    </source>
</evidence>
<organism evidence="5 6">
    <name type="scientific">Pseudomonas muyukensis</name>
    <dbReference type="NCBI Taxonomy" id="2842357"/>
    <lineage>
        <taxon>Bacteria</taxon>
        <taxon>Pseudomonadati</taxon>
        <taxon>Pseudomonadota</taxon>
        <taxon>Gammaproteobacteria</taxon>
        <taxon>Pseudomonadales</taxon>
        <taxon>Pseudomonadaceae</taxon>
        <taxon>Pseudomonas</taxon>
    </lineage>
</organism>
<comment type="similarity">
    <text evidence="3">Belongs to the LRR-containing bacterial E3 ligase family.</text>
</comment>
<feature type="domain" description="NEL" evidence="4">
    <location>
        <begin position="1514"/>
        <end position="1791"/>
    </location>
</feature>
<evidence type="ECO:0000259" key="4">
    <source>
        <dbReference type="PROSITE" id="PS52053"/>
    </source>
</evidence>
<accession>A0ABX8MEU7</accession>
<evidence type="ECO:0000256" key="1">
    <source>
        <dbReference type="ARBA" id="ARBA00022614"/>
    </source>
</evidence>
<dbReference type="InterPro" id="IPR050333">
    <property type="entry name" value="SLRP"/>
</dbReference>
<protein>
    <recommendedName>
        <fullName evidence="4">NEL domain-containing protein</fullName>
    </recommendedName>
</protein>
<keyword evidence="6" id="KW-1185">Reference proteome</keyword>
<dbReference type="PANTHER" id="PTHR45712">
    <property type="entry name" value="AGAP008170-PA"/>
    <property type="match status" value="1"/>
</dbReference>
<sequence length="1791" mass="198450">MREAAAQPANWFEAACLAHPAIARQLIAQFGAQRQAETEVRTLLAAIPALKPFASKLLGAEIRKRFELELDVTATYLLNVSKAAAYKETLSGDPFVTSDRAVKNATQSLLDSALQNFEAAEAEPEGLQAGGNPSLILDSNKVSIVASPAKQIAIVPEAFAGMVRDLDIGGQYQALIDAATGHEAAHAVFSRAEQTSLRLHAHLARLRGAIDQATHDALLNLATQGQATYQGQPVLCSRVTLLHATLTGAAAFGIAAPGRTAGGKFPPPSFPYGGWVVLYLPGATTPLSVHSTREQAEAQLVKLLPEFRHPACLHMVPERSKAAFLGKLQDTLEPYTWNPAKGFKERMKDPDASVSLHLQPFTRPLPDELASQRQQRLKDDAAFHAVSTAAEDEKTAAKRWAYFESLALNALNIGAFFIPGLAPLMLGLTVLQLGHEVFEGLAEWADGERDQAFGYLMDVLENLALIGALGATSGAGAKPALEKLTVDTPSFIEELKPVELAEGDVRLWRRDLQPFAHDIVLPAGLKPDEFGLYHHQGKTWLPIEERTYAIGTSNAEHRLLHPTRPQGYQPRLQHNGAGAWLHELDQPQTWTGMQLLRRLGHLPGAFDAPIAERILRVSDTDENVLRRILSENQRLPALLEDTWQRFELDRQVGQALPEAGVAARIAEFEQRYQRLASADADTLQRVYPGLPKAIRNELLRNASTPEQLSLASGKVPMRIAQEARLYQQQVRLARAYEGLYLGCVRNWDADRLVMHSLEQLPGWPTDTRLELRQQRYWPRQSDAIGQPDSRTRITISSVEAGYLIHEAAQTEALDVHPNLYAALSAAMPEAMASLGVDGQTTLRQLLQDAPLLPRSTLRRVLGMHTVRPGFRSPMHLADGRLGYPLSGGHAMPSGDASYQALLDAIAATGLTEHTRYTADQVLRLVTAGRNRLQALQHLQTLNEQRSLLQSALNDWSEAITPATAEARQDYHSLREAILQHWYDTALHEGLQHTAGLSIQRVPLSDIPLTLPGFFTSRVRSLSLIDLPSGALAGWAQNERLLQRLLRQMPQLESLEINRPYNARATPSSFLFSIATISECLPGLRRLVVTHQNIALSESDLNLLSGLEQLRHLDLSGNRLAQNNRPSFHALSLDYLGLDQMQLSQWPIGIGSDALARIAYLSLRDNNLRSLPAFLVNETETLTTPPGIALQGNSINQTHLLRLLLNDRVDTSGITTDQPAALSEQFERIRDERRQMRDAIDGWAQASSSSNPLTPAALADRQRIETAINHFWEQQEQGQQYLRLQLEDVAIEHFPRRLPPFFGERVRALSLTRLRGSTSQVDQLLRRFPNITRLTIDAHQAASPSLASALARLPQLAMLEFRNMGLEVDQAMLDVFAGLEHLSSIDLSGNRVGTINQVPAQLSRNLQSLALTNMNLQAWPSWCDALLPLELLDLSANSITQLPEHIASNLNNPMPISSIALFDNPLPLETILRLRTFSDSQHSYSFALDIPDNLLLVDSSSEGSLDHPHFPLQGDDKPRQEDWMLGNEAQNEALQDSWKTLEGSDLLRLAGRLRNAAPYVDPNTRASYCERVRMMLVIAASNPAERANMEAIAVAALENPETGSQTCHDGAGLEFNNIEFYLMGERLLIEAGDDLKSLRRRLLQLFRIEQLDQLATQRTGSGDLVSVRLAYRRELARDLDLPIADSMRFRGAANLAPDELTGVLEKVRKAELGDALVNYMLANPYWVMRLQGEFSERFAELEAHLRLRVLALADSNLSLEDELHLQQGLQHEKAEEEQELLRELTIAQINQS</sequence>
<evidence type="ECO:0000313" key="5">
    <source>
        <dbReference type="EMBL" id="QXH37597.1"/>
    </source>
</evidence>
<keyword evidence="1" id="KW-0433">Leucine-rich repeat</keyword>
<keyword evidence="3" id="KW-1035">Host cytoplasm</keyword>
<dbReference type="InterPro" id="IPR003591">
    <property type="entry name" value="Leu-rich_rpt_typical-subtyp"/>
</dbReference>
<keyword evidence="3" id="KW-0808">Transferase</keyword>